<dbReference type="InterPro" id="IPR036637">
    <property type="entry name" value="Phosphohistidine_dom_sf"/>
</dbReference>
<evidence type="ECO:0000256" key="1">
    <source>
        <dbReference type="SAM" id="MobiDB-lite"/>
    </source>
</evidence>
<feature type="domain" description="Pyruvate phosphate dikinase AMP/ATP-binding" evidence="3">
    <location>
        <begin position="141"/>
        <end position="347"/>
    </location>
</feature>
<dbReference type="Gene3D" id="3.50.30.10">
    <property type="entry name" value="Phosphohistidine domain"/>
    <property type="match status" value="1"/>
</dbReference>
<gene>
    <name evidence="4" type="ORF">ACFP3U_06415</name>
</gene>
<dbReference type="InterPro" id="IPR002192">
    <property type="entry name" value="PPDK_AMP/ATP-bd"/>
</dbReference>
<evidence type="ECO:0000313" key="5">
    <source>
        <dbReference type="Proteomes" id="UP001595975"/>
    </source>
</evidence>
<dbReference type="PANTHER" id="PTHR43615:SF1">
    <property type="entry name" value="PPDK_N DOMAIN-CONTAINING PROTEIN"/>
    <property type="match status" value="1"/>
</dbReference>
<feature type="domain" description="PEP-utilising enzyme mobile" evidence="2">
    <location>
        <begin position="857"/>
        <end position="926"/>
    </location>
</feature>
<dbReference type="Pfam" id="PF00391">
    <property type="entry name" value="PEP-utilizers"/>
    <property type="match status" value="1"/>
</dbReference>
<evidence type="ECO:0000259" key="3">
    <source>
        <dbReference type="Pfam" id="PF01326"/>
    </source>
</evidence>
<dbReference type="SUPFAM" id="SSF56059">
    <property type="entry name" value="Glutathione synthetase ATP-binding domain-like"/>
    <property type="match status" value="1"/>
</dbReference>
<dbReference type="Gene3D" id="3.30.470.20">
    <property type="entry name" value="ATP-grasp fold, B domain"/>
    <property type="match status" value="1"/>
</dbReference>
<name>A0ABW0WWK2_9ACTN</name>
<dbReference type="InterPro" id="IPR013815">
    <property type="entry name" value="ATP_grasp_subdomain_1"/>
</dbReference>
<evidence type="ECO:0000259" key="2">
    <source>
        <dbReference type="Pfam" id="PF00391"/>
    </source>
</evidence>
<protein>
    <submittedName>
        <fullName evidence="4">PEP/pyruvate-binding domain-containing protein</fullName>
    </submittedName>
</protein>
<sequence length="972" mass="104246">MTELVVTTETDGGGVLADAAQVGNKFARQEVLRRAGFLVPEFFCLPAAAFDEALDALRPSLPALPADGADQVTVEAWCAAAREVLTGSSPSAALAERVRKEFAAVAGPEGLVAVRACVVPVAAPAVEEAGEREAGGPAAEAIGEDSAVDPFAGMSDSFLYVDEDGLADAVVRCWASAFNPQAVRYRILRGLDPLRARVAVGVQRMVLGTRSFVAFTRDPRDGSLRRVVAAAYGIGEGVVQEKADIDHFFHDPATDEVTARTVHKQWSMGLPEGAAAGAPVLLPVAGELADVPVLDDDQVRAVGELAARVEELFGAPQDIEGALTEDGVVHLLQARPMVLAPSATTTDTATGETAGTAAATDPQDADTARVYWGNHNITESFPGVSGALTFSQSREFYRRSFTDLYRRMGVPESWVRDNAHRLARMVGYLEGQVYYRLEDWHALHGQMPMFELVRRGWEQAMGITGPARGERRWAAPAVARALPRLAWRSALHPWQVKSFLRWWDQQMAEAETVGDSPEELIAFYRRLWERAGERWGVTLVNAFIALVVLGAGSILLRRWTGEGPQVLVGLMGGGRENRSLEAVRAAMGLAELVGSIPELRVAVLDDASDPEELWEQIVAGRHGTAVADAARGYVARYGDRALHDLKLEEPTPRQRPWTVLALIRPLVRQGATVAANRADEQAAARRARERLREVCSNPAQRAVLLGITSLARDLARIREDTRFARTQLFGLSRDVMWRLGAELARTGVLDDQLDVADLTVEEVIGAFDGTGTVTDLRALVALRRGQRERWAKNPQRPALLGTPAGLPLARALPGATAVGAADATDDGVLRGIGSSGGVVRGRAKVVLDPSTDPDLAAGHILVARETDPGWLFLMMSATGMVVERGTLLSHTAITGRLLGIPTVVAVPQATAAIPDGAWIEIDGTAGTVRLLPPSEQPVEPADEKTVATEETVADEKAVAAEQTVTTEKGETI</sequence>
<dbReference type="InterPro" id="IPR008279">
    <property type="entry name" value="PEP-util_enz_mobile_dom"/>
</dbReference>
<reference evidence="5" key="1">
    <citation type="journal article" date="2019" name="Int. J. Syst. Evol. Microbiol.">
        <title>The Global Catalogue of Microorganisms (GCM) 10K type strain sequencing project: providing services to taxonomists for standard genome sequencing and annotation.</title>
        <authorList>
            <consortium name="The Broad Institute Genomics Platform"/>
            <consortium name="The Broad Institute Genome Sequencing Center for Infectious Disease"/>
            <person name="Wu L."/>
            <person name="Ma J."/>
        </authorList>
    </citation>
    <scope>NUCLEOTIDE SEQUENCE [LARGE SCALE GENOMIC DNA]</scope>
    <source>
        <strain evidence="5">CGMCC 4.1437</strain>
    </source>
</reference>
<dbReference type="Proteomes" id="UP001595975">
    <property type="component" value="Unassembled WGS sequence"/>
</dbReference>
<comment type="caution">
    <text evidence="4">The sequence shown here is derived from an EMBL/GenBank/DDBJ whole genome shotgun (WGS) entry which is preliminary data.</text>
</comment>
<dbReference type="Gene3D" id="3.30.1490.20">
    <property type="entry name" value="ATP-grasp fold, A domain"/>
    <property type="match status" value="1"/>
</dbReference>
<feature type="region of interest" description="Disordered" evidence="1">
    <location>
        <begin position="933"/>
        <end position="953"/>
    </location>
</feature>
<dbReference type="SUPFAM" id="SSF52009">
    <property type="entry name" value="Phosphohistidine domain"/>
    <property type="match status" value="1"/>
</dbReference>
<dbReference type="EMBL" id="JBHSOF010000005">
    <property type="protein sequence ID" value="MFC5662616.1"/>
    <property type="molecule type" value="Genomic_DNA"/>
</dbReference>
<dbReference type="Pfam" id="PF01326">
    <property type="entry name" value="PPDK_N"/>
    <property type="match status" value="1"/>
</dbReference>
<dbReference type="PANTHER" id="PTHR43615">
    <property type="entry name" value="PHOSPHOENOLPYRUVATE SYNTHASE-RELATED"/>
    <property type="match status" value="1"/>
</dbReference>
<dbReference type="RefSeq" id="WP_380224232.1">
    <property type="nucleotide sequence ID" value="NZ_JBHSOF010000005.1"/>
</dbReference>
<accession>A0ABW0WWK2</accession>
<organism evidence="4 5">
    <name type="scientific">Kitasatospora misakiensis</name>
    <dbReference type="NCBI Taxonomy" id="67330"/>
    <lineage>
        <taxon>Bacteria</taxon>
        <taxon>Bacillati</taxon>
        <taxon>Actinomycetota</taxon>
        <taxon>Actinomycetes</taxon>
        <taxon>Kitasatosporales</taxon>
        <taxon>Streptomycetaceae</taxon>
        <taxon>Kitasatospora</taxon>
    </lineage>
</organism>
<dbReference type="InterPro" id="IPR051549">
    <property type="entry name" value="PEP_Utilizing_Enz"/>
</dbReference>
<keyword evidence="5" id="KW-1185">Reference proteome</keyword>
<proteinExistence type="predicted"/>
<evidence type="ECO:0000313" key="4">
    <source>
        <dbReference type="EMBL" id="MFC5662616.1"/>
    </source>
</evidence>
<feature type="compositionally biased region" description="Basic and acidic residues" evidence="1">
    <location>
        <begin position="941"/>
        <end position="953"/>
    </location>
</feature>